<dbReference type="Proteomes" id="UP000694722">
    <property type="component" value="Unplaced"/>
</dbReference>
<dbReference type="AlphaFoldDB" id="A0A8D1DDR5"/>
<reference evidence="1" key="1">
    <citation type="submission" date="2025-08" db="UniProtKB">
        <authorList>
            <consortium name="Ensembl"/>
        </authorList>
    </citation>
    <scope>IDENTIFICATION</scope>
</reference>
<dbReference type="Ensembl" id="ENSSSCT00040014235.1">
    <property type="protein sequence ID" value="ENSSSCP00040005525.1"/>
    <property type="gene ID" value="ENSSSCG00040010915.1"/>
</dbReference>
<sequence>MSGTRNLSTKLIHKQGARDLNRPFPKQMYTWLQVVERCQTSRTIKEVQISTHRISPHPIRVAGVKMTRGDTCWGGRGEKGTLAHCRWGCKLVQPSWKTVERFLHRLKLKPPRDAAAPLLGVWAEAARSGSTATPTGALNPLIRGFAARGFRLPQSTVV</sequence>
<proteinExistence type="predicted"/>
<accession>A0A8D1DDR5</accession>
<evidence type="ECO:0000313" key="2">
    <source>
        <dbReference type="Proteomes" id="UP000694722"/>
    </source>
</evidence>
<name>A0A8D1DDR5_PIG</name>
<protein>
    <submittedName>
        <fullName evidence="1">Uncharacterized protein</fullName>
    </submittedName>
</protein>
<organism evidence="1 2">
    <name type="scientific">Sus scrofa</name>
    <name type="common">Pig</name>
    <dbReference type="NCBI Taxonomy" id="9823"/>
    <lineage>
        <taxon>Eukaryota</taxon>
        <taxon>Metazoa</taxon>
        <taxon>Chordata</taxon>
        <taxon>Craniata</taxon>
        <taxon>Vertebrata</taxon>
        <taxon>Euteleostomi</taxon>
        <taxon>Mammalia</taxon>
        <taxon>Eutheria</taxon>
        <taxon>Laurasiatheria</taxon>
        <taxon>Artiodactyla</taxon>
        <taxon>Suina</taxon>
        <taxon>Suidae</taxon>
        <taxon>Sus</taxon>
    </lineage>
</organism>
<evidence type="ECO:0000313" key="1">
    <source>
        <dbReference type="Ensembl" id="ENSSSCP00040005525.1"/>
    </source>
</evidence>